<sequence length="114" mass="13180">MSWKTLIFQLLFITVIFIVVYNLLKKYVLVKFHPNRTIVLIASVIAFFIPTIVGGALKRNMANSILQYICSAVFVVLFLWFLDLHNGVMYTKGSNKNIKIRPKAKPNRVHKNKK</sequence>
<name>A0ABS4KQF0_9CLOT</name>
<keyword evidence="3" id="KW-1185">Reference proteome</keyword>
<keyword evidence="1" id="KW-0472">Membrane</keyword>
<evidence type="ECO:0000313" key="2">
    <source>
        <dbReference type="EMBL" id="MBP2032265.1"/>
    </source>
</evidence>
<proteinExistence type="predicted"/>
<evidence type="ECO:0000313" key="3">
    <source>
        <dbReference type="Proteomes" id="UP001519307"/>
    </source>
</evidence>
<feature type="transmembrane region" description="Helical" evidence="1">
    <location>
        <begin position="65"/>
        <end position="82"/>
    </location>
</feature>
<dbReference type="RefSeq" id="WP_209701258.1">
    <property type="nucleotide sequence ID" value="NZ_JAGGLM010000003.1"/>
</dbReference>
<feature type="transmembrane region" description="Helical" evidence="1">
    <location>
        <begin position="6"/>
        <end position="24"/>
    </location>
</feature>
<feature type="transmembrane region" description="Helical" evidence="1">
    <location>
        <begin position="36"/>
        <end position="53"/>
    </location>
</feature>
<comment type="caution">
    <text evidence="2">The sequence shown here is derived from an EMBL/GenBank/DDBJ whole genome shotgun (WGS) entry which is preliminary data.</text>
</comment>
<keyword evidence="1" id="KW-0812">Transmembrane</keyword>
<dbReference type="Proteomes" id="UP001519307">
    <property type="component" value="Unassembled WGS sequence"/>
</dbReference>
<accession>A0ABS4KQF0</accession>
<dbReference type="EMBL" id="JAGGLM010000003">
    <property type="protein sequence ID" value="MBP2032265.1"/>
    <property type="molecule type" value="Genomic_DNA"/>
</dbReference>
<gene>
    <name evidence="2" type="ORF">J2Z42_000930</name>
</gene>
<organism evidence="2 3">
    <name type="scientific">Clostridium algifaecis</name>
    <dbReference type="NCBI Taxonomy" id="1472040"/>
    <lineage>
        <taxon>Bacteria</taxon>
        <taxon>Bacillati</taxon>
        <taxon>Bacillota</taxon>
        <taxon>Clostridia</taxon>
        <taxon>Eubacteriales</taxon>
        <taxon>Clostridiaceae</taxon>
        <taxon>Clostridium</taxon>
    </lineage>
</organism>
<keyword evidence="1" id="KW-1133">Transmembrane helix</keyword>
<protein>
    <submittedName>
        <fullName evidence="2">Ca2+/H+ antiporter (TMEM165/GDT1 family)</fullName>
    </submittedName>
</protein>
<reference evidence="2 3" key="1">
    <citation type="submission" date="2021-03" db="EMBL/GenBank/DDBJ databases">
        <title>Genomic Encyclopedia of Type Strains, Phase IV (KMG-IV): sequencing the most valuable type-strain genomes for metagenomic binning, comparative biology and taxonomic classification.</title>
        <authorList>
            <person name="Goeker M."/>
        </authorList>
    </citation>
    <scope>NUCLEOTIDE SEQUENCE [LARGE SCALE GENOMIC DNA]</scope>
    <source>
        <strain evidence="2 3">DSM 28783</strain>
    </source>
</reference>
<evidence type="ECO:0000256" key="1">
    <source>
        <dbReference type="SAM" id="Phobius"/>
    </source>
</evidence>